<dbReference type="GeneID" id="115066617"/>
<evidence type="ECO:0000313" key="1">
    <source>
        <dbReference type="Proteomes" id="UP001652620"/>
    </source>
</evidence>
<proteinExistence type="predicted"/>
<organism evidence="1 2">
    <name type="scientific">Bactrocera dorsalis</name>
    <name type="common">Oriental fruit fly</name>
    <name type="synonym">Dacus dorsalis</name>
    <dbReference type="NCBI Taxonomy" id="27457"/>
    <lineage>
        <taxon>Eukaryota</taxon>
        <taxon>Metazoa</taxon>
        <taxon>Ecdysozoa</taxon>
        <taxon>Arthropoda</taxon>
        <taxon>Hexapoda</taxon>
        <taxon>Insecta</taxon>
        <taxon>Pterygota</taxon>
        <taxon>Neoptera</taxon>
        <taxon>Endopterygota</taxon>
        <taxon>Diptera</taxon>
        <taxon>Brachycera</taxon>
        <taxon>Muscomorpha</taxon>
        <taxon>Tephritoidea</taxon>
        <taxon>Tephritidae</taxon>
        <taxon>Bactrocera</taxon>
        <taxon>Bactrocera</taxon>
    </lineage>
</organism>
<dbReference type="RefSeq" id="XP_049307405.1">
    <property type="nucleotide sequence ID" value="XM_049451448.1"/>
</dbReference>
<protein>
    <submittedName>
        <fullName evidence="2">Uncharacterized protein LOC115066617</fullName>
    </submittedName>
</protein>
<sequence>MSRRKQAKPRAFLKLGEDPDKCSNLELLEPNAKKHEENRTANLEKQMKPEFSKTHKQQCDQKLNSASAIKLKIKVSHETSAVYTKYEQSTSNNIVKNTTNTKLDNPTIKMDNDCVSSISTEGIRESDNEDIEYLNDEEYTDDDLHSLDSFYSGKLNVKIYTLAVNKYSKLYICMYIPTCPMDAR</sequence>
<gene>
    <name evidence="2" type="primary">LOC115066617</name>
</gene>
<name>A0ABM3JDV2_BACDO</name>
<dbReference type="Proteomes" id="UP001652620">
    <property type="component" value="Chromosome 3"/>
</dbReference>
<accession>A0ABM3JDV2</accession>
<evidence type="ECO:0000313" key="2">
    <source>
        <dbReference type="RefSeq" id="XP_049307405.1"/>
    </source>
</evidence>
<reference evidence="2" key="1">
    <citation type="submission" date="2025-08" db="UniProtKB">
        <authorList>
            <consortium name="RefSeq"/>
        </authorList>
    </citation>
    <scope>IDENTIFICATION</scope>
    <source>
        <tissue evidence="2">Adult</tissue>
    </source>
</reference>
<keyword evidence="1" id="KW-1185">Reference proteome</keyword>